<dbReference type="GO" id="GO:0043565">
    <property type="term" value="F:sequence-specific DNA binding"/>
    <property type="evidence" value="ECO:0007669"/>
    <property type="project" value="InterPro"/>
</dbReference>
<dbReference type="PANTHER" id="PTHR47893">
    <property type="entry name" value="REGULATORY PROTEIN PCHR"/>
    <property type="match status" value="1"/>
</dbReference>
<dbReference type="InterPro" id="IPR053142">
    <property type="entry name" value="PchR_regulatory_protein"/>
</dbReference>
<evidence type="ECO:0000259" key="1">
    <source>
        <dbReference type="PROSITE" id="PS01124"/>
    </source>
</evidence>
<sequence length="323" mass="37930">MNTKFKKVPIKRFEPQQYVRQLLEPLPYPRHGIRSNSDAQYDYSEVFSEKISNGFWVFLIESRENIDKCFCIQPKSGSNKYFAINFYISTATTGYAIDKSISWRKQAAIFSGPTSSYEIYVSKSDSIRHFRFVFSEKYLKNTLNLSNTFLMDCNVWTVLYKHKPIFIKDPTPQEKLALERLHSLFKYSQNECTYFFSLSSCVYNIADSFFRGPFRGQKSNHLLKDDVEAMAKVVLKFERNLLDKFPGIASLAYEFNMSPTKFKTCFKQIYHTTPLLYYRQLQVAYAISLLNNKQFTLKEISNKLGFKKSSTLSSWLKRYGDWN</sequence>
<protein>
    <recommendedName>
        <fullName evidence="1">HTH araC/xylS-type domain-containing protein</fullName>
    </recommendedName>
</protein>
<feature type="domain" description="HTH araC/xylS-type" evidence="1">
    <location>
        <begin position="231"/>
        <end position="323"/>
    </location>
</feature>
<name>A0A916NCS9_9BACT</name>
<gene>
    <name evidence="2" type="ORF">DYBT9275_03234</name>
</gene>
<dbReference type="EMBL" id="CAJRAF010000002">
    <property type="protein sequence ID" value="CAG5003814.1"/>
    <property type="molecule type" value="Genomic_DNA"/>
</dbReference>
<dbReference type="PROSITE" id="PS01124">
    <property type="entry name" value="HTH_ARAC_FAMILY_2"/>
    <property type="match status" value="1"/>
</dbReference>
<dbReference type="SMART" id="SM00342">
    <property type="entry name" value="HTH_ARAC"/>
    <property type="match status" value="1"/>
</dbReference>
<keyword evidence="3" id="KW-1185">Reference proteome</keyword>
<dbReference type="GO" id="GO:0003700">
    <property type="term" value="F:DNA-binding transcription factor activity"/>
    <property type="evidence" value="ECO:0007669"/>
    <property type="project" value="InterPro"/>
</dbReference>
<dbReference type="Pfam" id="PF12833">
    <property type="entry name" value="HTH_18"/>
    <property type="match status" value="1"/>
</dbReference>
<dbReference type="Gene3D" id="1.10.10.60">
    <property type="entry name" value="Homeodomain-like"/>
    <property type="match status" value="1"/>
</dbReference>
<evidence type="ECO:0000313" key="2">
    <source>
        <dbReference type="EMBL" id="CAG5003814.1"/>
    </source>
</evidence>
<reference evidence="2" key="1">
    <citation type="submission" date="2021-04" db="EMBL/GenBank/DDBJ databases">
        <authorList>
            <person name="Rodrigo-Torres L."/>
            <person name="Arahal R. D."/>
            <person name="Lucena T."/>
        </authorList>
    </citation>
    <scope>NUCLEOTIDE SEQUENCE</scope>
    <source>
        <strain evidence="2">CECT 9275</strain>
    </source>
</reference>
<comment type="caution">
    <text evidence="2">The sequence shown here is derived from an EMBL/GenBank/DDBJ whole genome shotgun (WGS) entry which is preliminary data.</text>
</comment>
<organism evidence="2 3">
    <name type="scientific">Dyadobacter helix</name>
    <dbReference type="NCBI Taxonomy" id="2822344"/>
    <lineage>
        <taxon>Bacteria</taxon>
        <taxon>Pseudomonadati</taxon>
        <taxon>Bacteroidota</taxon>
        <taxon>Cytophagia</taxon>
        <taxon>Cytophagales</taxon>
        <taxon>Spirosomataceae</taxon>
        <taxon>Dyadobacter</taxon>
    </lineage>
</organism>
<dbReference type="Proteomes" id="UP000680038">
    <property type="component" value="Unassembled WGS sequence"/>
</dbReference>
<dbReference type="AlphaFoldDB" id="A0A916NCS9"/>
<dbReference type="RefSeq" id="WP_215239760.1">
    <property type="nucleotide sequence ID" value="NZ_CAJRAF010000002.1"/>
</dbReference>
<dbReference type="PANTHER" id="PTHR47893:SF1">
    <property type="entry name" value="REGULATORY PROTEIN PCHR"/>
    <property type="match status" value="1"/>
</dbReference>
<accession>A0A916NCS9</accession>
<proteinExistence type="predicted"/>
<dbReference type="InterPro" id="IPR018060">
    <property type="entry name" value="HTH_AraC"/>
</dbReference>
<evidence type="ECO:0000313" key="3">
    <source>
        <dbReference type="Proteomes" id="UP000680038"/>
    </source>
</evidence>